<evidence type="ECO:0000313" key="1">
    <source>
        <dbReference type="EMBL" id="CAG8568616.1"/>
    </source>
</evidence>
<feature type="non-terminal residue" evidence="1">
    <location>
        <position position="820"/>
    </location>
</feature>
<dbReference type="EMBL" id="CAJVPT010010265">
    <property type="protein sequence ID" value="CAG8568616.1"/>
    <property type="molecule type" value="Genomic_DNA"/>
</dbReference>
<protein>
    <submittedName>
        <fullName evidence="1">5287_t:CDS:1</fullName>
    </submittedName>
</protein>
<reference evidence="1" key="1">
    <citation type="submission" date="2021-06" db="EMBL/GenBank/DDBJ databases">
        <authorList>
            <person name="Kallberg Y."/>
            <person name="Tangrot J."/>
            <person name="Rosling A."/>
        </authorList>
    </citation>
    <scope>NUCLEOTIDE SEQUENCE</scope>
    <source>
        <strain evidence="1">CL356</strain>
    </source>
</reference>
<proteinExistence type="predicted"/>
<evidence type="ECO:0000313" key="2">
    <source>
        <dbReference type="Proteomes" id="UP000789525"/>
    </source>
</evidence>
<comment type="caution">
    <text evidence="1">The sequence shown here is derived from an EMBL/GenBank/DDBJ whole genome shotgun (WGS) entry which is preliminary data.</text>
</comment>
<sequence length="820" mass="87872">MSSAVPYKAYQSKRHSRNLSNTFTPPQSPPLNPVGSPSKALPTPAPNGSPKITSIRNTSLESSNVESTSTSTTPATPASPALRAVTPPSTVQNPVVSNTAVATAPIPIQEVPPSPISESNTAPVSPRVVDEPFKAFPSSTDTVTKPPVTDAEPSTSKISSIPIPLVVEPPKNELSAPASPSTPTGATSAATGGLPNTTIRPRVLSNSTFRHVPARGSPLRPSASVLKHNPSPLGSNTLVGHTPLTLGAPSRATSANIAPPQPHSRPGTSTGNTKILDFSPSPTLSPLSIPTGTHTPPIPSPLSSMALNPSPKPSNSPLLTPQEFASAGSKSRSTTPSPSASPSRPSASPVLNTSTVASGSSTSTIQPPSRPTSTSSRAVGAAPYRHGFQPKGVYGMRTDEFVELRRAKRDAAKIEDRRLERRLEKLIDLHFSPGASKTSNPPSPGGLDPSKPPANRRQSSFFDFNLPDLKGKNASDLWRDVVDSAASSKLLNSKGDIRQQEQAITPWQEDSAVSACPLCLTSFNALTNRKHHCRLCGRVVCSLPVKHLVRPELCSFLFVVDSKTGMIEEIGGEVVDYGVKRKDVITSGQGKNEAALAKKILEDQEKYLKGVRICKDCRPTLRRRQYSVEARTVPAFARLYEALLIIEKEIEETLPEFQELVIRLSQEDDIATPTTPAAGQNPVKQATTLRKQLLESFTQYDAIAKRIKGLKTSGPGSSQERVQNAISNRATLFLQKNMFPLQNTSVTTLSLPSNLVDITDSDAALAHTLQPLLEQEALLESFIEEANAQRKFEDAKTLKRNLKEIRVEIERLLNGRDLKA</sequence>
<name>A0ACA9M3Z5_9GLOM</name>
<keyword evidence="2" id="KW-1185">Reference proteome</keyword>
<accession>A0ACA9M3Z5</accession>
<dbReference type="Proteomes" id="UP000789525">
    <property type="component" value="Unassembled WGS sequence"/>
</dbReference>
<organism evidence="1 2">
    <name type="scientific">Acaulospora colombiana</name>
    <dbReference type="NCBI Taxonomy" id="27376"/>
    <lineage>
        <taxon>Eukaryota</taxon>
        <taxon>Fungi</taxon>
        <taxon>Fungi incertae sedis</taxon>
        <taxon>Mucoromycota</taxon>
        <taxon>Glomeromycotina</taxon>
        <taxon>Glomeromycetes</taxon>
        <taxon>Diversisporales</taxon>
        <taxon>Acaulosporaceae</taxon>
        <taxon>Acaulospora</taxon>
    </lineage>
</organism>
<gene>
    <name evidence="1" type="ORF">ACOLOM_LOCUS5513</name>
</gene>